<gene>
    <name evidence="2" type="ORF">STHAL_19650</name>
</gene>
<dbReference type="Proteomes" id="UP000735541">
    <property type="component" value="Unassembled WGS sequence"/>
</dbReference>
<dbReference type="Pfam" id="PF19594">
    <property type="entry name" value="DUF6099"/>
    <property type="match status" value="1"/>
</dbReference>
<evidence type="ECO:0000313" key="3">
    <source>
        <dbReference type="Proteomes" id="UP000735541"/>
    </source>
</evidence>
<evidence type="ECO:0000313" key="2">
    <source>
        <dbReference type="EMBL" id="MBV7671665.1"/>
    </source>
</evidence>
<sequence>MDAVRLIEAGRRALAVTGGAPAVMAEAWQAQALARAVGGQLAGCGPAELRTEARQLSEIGGLGTVVALDGPAVPVGAVRASLLTEVTDAHRALTDLGDLLGEVGIALVGVACDTEDGLYWQCIEAIDAVDESLDRVHGMLRRLAESPPEYGHERGPDGEHGGERSGEHGGERSGEHGGERSGEHRSGEPRPEGERVPGHERDGPRAVVRGAAESVARPS</sequence>
<organism evidence="2 3">
    <name type="scientific">Streptomyces halstedii</name>
    <dbReference type="NCBI Taxonomy" id="1944"/>
    <lineage>
        <taxon>Bacteria</taxon>
        <taxon>Bacillati</taxon>
        <taxon>Actinomycetota</taxon>
        <taxon>Actinomycetes</taxon>
        <taxon>Kitasatosporales</taxon>
        <taxon>Streptomycetaceae</taxon>
        <taxon>Streptomyces</taxon>
    </lineage>
</organism>
<proteinExistence type="predicted"/>
<reference evidence="2 3" key="1">
    <citation type="submission" date="2021-07" db="EMBL/GenBank/DDBJ databases">
        <title>Sequencing Streptomyces halstedii LGO-A4 genome an citrus endophytic actinomycete.</title>
        <authorList>
            <person name="Samborskyy M."/>
            <person name="Scott N."/>
            <person name="Deglau R."/>
            <person name="Dickens S."/>
            <person name="Oliveira L.G."/>
        </authorList>
    </citation>
    <scope>NUCLEOTIDE SEQUENCE [LARGE SCALE GENOMIC DNA]</scope>
    <source>
        <strain evidence="2 3">LGO-A4</strain>
    </source>
</reference>
<feature type="region of interest" description="Disordered" evidence="1">
    <location>
        <begin position="144"/>
        <end position="219"/>
    </location>
</feature>
<keyword evidence="3" id="KW-1185">Reference proteome</keyword>
<feature type="compositionally biased region" description="Basic and acidic residues" evidence="1">
    <location>
        <begin position="150"/>
        <end position="204"/>
    </location>
</feature>
<evidence type="ECO:0000256" key="1">
    <source>
        <dbReference type="SAM" id="MobiDB-lite"/>
    </source>
</evidence>
<accession>A0ABS6TTQ8</accession>
<dbReference type="InterPro" id="IPR046081">
    <property type="entry name" value="DUF6099"/>
</dbReference>
<protein>
    <submittedName>
        <fullName evidence="2">Uncharacterized protein</fullName>
    </submittedName>
</protein>
<dbReference type="EMBL" id="JAHUVW010000001">
    <property type="protein sequence ID" value="MBV7671665.1"/>
    <property type="molecule type" value="Genomic_DNA"/>
</dbReference>
<name>A0ABS6TTQ8_STRHA</name>
<comment type="caution">
    <text evidence="2">The sequence shown here is derived from an EMBL/GenBank/DDBJ whole genome shotgun (WGS) entry which is preliminary data.</text>
</comment>